<keyword evidence="5" id="KW-1185">Reference proteome</keyword>
<comment type="caution">
    <text evidence="4">The sequence shown here is derived from an EMBL/GenBank/DDBJ whole genome shotgun (WGS) entry which is preliminary data.</text>
</comment>
<dbReference type="Pfam" id="PF06739">
    <property type="entry name" value="SBBP"/>
    <property type="match status" value="1"/>
</dbReference>
<name>A0ABU1TJI4_9FLAO</name>
<dbReference type="EMBL" id="JAVDVI010000001">
    <property type="protein sequence ID" value="MDR6966152.1"/>
    <property type="molecule type" value="Genomic_DNA"/>
</dbReference>
<dbReference type="InterPro" id="IPR026341">
    <property type="entry name" value="T9SS_type_B"/>
</dbReference>
<dbReference type="Gene3D" id="2.60.40.10">
    <property type="entry name" value="Immunoglobulins"/>
    <property type="match status" value="1"/>
</dbReference>
<dbReference type="Proteomes" id="UP001255185">
    <property type="component" value="Unassembled WGS sequence"/>
</dbReference>
<proteinExistence type="predicted"/>
<organism evidence="4 5">
    <name type="scientific">Flavobacterium arsenatis</name>
    <dbReference type="NCBI Taxonomy" id="1484332"/>
    <lineage>
        <taxon>Bacteria</taxon>
        <taxon>Pseudomonadati</taxon>
        <taxon>Bacteroidota</taxon>
        <taxon>Flavobacteriia</taxon>
        <taxon>Flavobacteriales</taxon>
        <taxon>Flavobacteriaceae</taxon>
        <taxon>Flavobacterium</taxon>
    </lineage>
</organism>
<dbReference type="InterPro" id="IPR010620">
    <property type="entry name" value="SBBP_repeat"/>
</dbReference>
<dbReference type="Pfam" id="PF19081">
    <property type="entry name" value="Ig_7"/>
    <property type="match status" value="1"/>
</dbReference>
<feature type="domain" description="DUF7948" evidence="3">
    <location>
        <begin position="27"/>
        <end position="264"/>
    </location>
</feature>
<feature type="chain" id="PRO_5045803454" evidence="1">
    <location>
        <begin position="21"/>
        <end position="1344"/>
    </location>
</feature>
<dbReference type="InterPro" id="IPR057708">
    <property type="entry name" value="DUF7948"/>
</dbReference>
<evidence type="ECO:0000313" key="4">
    <source>
        <dbReference type="EMBL" id="MDR6966152.1"/>
    </source>
</evidence>
<gene>
    <name evidence="4" type="ORF">J2X31_000145</name>
</gene>
<sequence length="1344" mass="147891">MLRKLLFLFTILSFSLSAQNKSQSVGFKENKGQIIDQKGKPNTAVNYLLNTGGLNVQLKKDGFSYDVYETEKIPLTEKDRQKKENLEGRDGEKNSLPDYSLKYIFHRVDVVFEGSNPNVELLAEGKSKDYDNYYTLQHAPEGILMVHQYQKITYKNLYPNIDVVFFVPEDEAKAVEYNFIIRPEGKASDIRMKFDGLKTDLADGKIRMETRFGTMEETLPLSWAEDGNGRQEIAVGYKKLKKNVYGFGVSEKIASDKVIVIDPVPVRLWGTYYGNENPSSSGAMRTDALNNVYICGSTQSLNNVATAGTHLSTFDADHTSYYAKIDQNGVRIWGTYYATYSMSVMAIGPDFSVVFGGSVLHADFNIVTPDSYQPVKSVYNDMYIVKLNSLGIREWGTYYGDVENDYLRSVAIDSFNNIYIGGWTASTENLTTAGSFQPTSNDWAGLLVKFSPTGQRIWGTYYNGSVQSVNVSADNFVYISGTAGDVPNISTPGSYQENNAGQGDLHIAKFTTGGEKIWGTFVGGPGGDGMWHGRLVGNYLYMYGQAGSHSDFATAGTFIDNYTDLITNYPDPTGPYRYYILKFDVVNQEKVWCTYFFEPFTSIDANENGEVFIAGQTTIDEHIATPGAYMTERGFYLKGYFQKFNSSGQREWGSYFGGDKAEQFLQVRVDNSNNIYLNGTTFGSSTGIATTPGMISSTNDTVSAFLVKFADCTSSVTVSSNSPVCVNATISLTANGGTSYSWTGPNGFTSNLPNPNIPSATTANEGEYFCAITGTAGGCDDTKSVVVTVGNTLAPVPDITNLPTITGTCNSLTIPTPTATDTCLLTIAATTTSPLVYTLEGTYTIVWNYTDGNGNTATQNQTITIIPQPLPIANATVTHCIQENKTLTDIAITGQNIKWYDEATGGNLLPDTTLLENGTTYYASQTIGGCESARIPVTATIQNTFGPTGFAVQYFCDTQALTLADFVLTGTDVVFYDSQFGGSILPMNTPLEDDMAYWASQTVNGCESSLRTPFISDIISDLPANDFTKSVCDDLNDGREKVDLSDYNEDIIPASSGYSFSYYTDFASADTEISVNEITDFGDYELQLGGNTIYVRVENSTLCYKVVMLQLNVIASPILNMLDTYGICEGGSKTISADAGFYTYTWSTGEWSQAITVTEAGTYSVTVTEYHGDVICGTTKTITVVPSNKATITSIETSDWNSNENMLTVYVDGFGNYEYSLDDVHYQSSKQFTGLANGEYTVYVRDINGCGVAFDDVYLLMYPKFFSPNADGYNDSWGIKFYQNEPNMVVKIFDRYGKFIKQLTDTDPTWDGTFKGQPQLATDYWFTVTRQNGKEHKGHFSLKR</sequence>
<evidence type="ECO:0000259" key="3">
    <source>
        <dbReference type="Pfam" id="PF25778"/>
    </source>
</evidence>
<dbReference type="InterPro" id="IPR044023">
    <property type="entry name" value="Ig_7"/>
</dbReference>
<keyword evidence="1" id="KW-0732">Signal</keyword>
<dbReference type="RefSeq" id="WP_310023607.1">
    <property type="nucleotide sequence ID" value="NZ_JAVDVI010000001.1"/>
</dbReference>
<dbReference type="InterPro" id="IPR052918">
    <property type="entry name" value="Motility_Chemotaxis_Reg"/>
</dbReference>
<protein>
    <submittedName>
        <fullName evidence="4">Gliding motility-associated-like protein</fullName>
    </submittedName>
</protein>
<evidence type="ECO:0000256" key="1">
    <source>
        <dbReference type="SAM" id="SignalP"/>
    </source>
</evidence>
<dbReference type="InterPro" id="IPR013783">
    <property type="entry name" value="Ig-like_fold"/>
</dbReference>
<feature type="signal peptide" evidence="1">
    <location>
        <begin position="1"/>
        <end position="20"/>
    </location>
</feature>
<dbReference type="PANTHER" id="PTHR35580:SF1">
    <property type="entry name" value="PHYTASE-LIKE DOMAIN-CONTAINING PROTEIN"/>
    <property type="match status" value="1"/>
</dbReference>
<dbReference type="Pfam" id="PF13585">
    <property type="entry name" value="CHU_C"/>
    <property type="match status" value="1"/>
</dbReference>
<dbReference type="PANTHER" id="PTHR35580">
    <property type="entry name" value="CELL SURFACE GLYCOPROTEIN (S-LAYER PROTEIN)-LIKE PROTEIN"/>
    <property type="match status" value="1"/>
</dbReference>
<dbReference type="Pfam" id="PF25778">
    <property type="entry name" value="DUF7948"/>
    <property type="match status" value="1"/>
</dbReference>
<feature type="domain" description="Ig-like" evidence="2">
    <location>
        <begin position="871"/>
        <end position="941"/>
    </location>
</feature>
<reference evidence="4 5" key="1">
    <citation type="submission" date="2023-07" db="EMBL/GenBank/DDBJ databases">
        <title>Sorghum-associated microbial communities from plants grown in Nebraska, USA.</title>
        <authorList>
            <person name="Schachtman D."/>
        </authorList>
    </citation>
    <scope>NUCLEOTIDE SEQUENCE [LARGE SCALE GENOMIC DNA]</scope>
    <source>
        <strain evidence="4 5">3773</strain>
    </source>
</reference>
<evidence type="ECO:0000313" key="5">
    <source>
        <dbReference type="Proteomes" id="UP001255185"/>
    </source>
</evidence>
<accession>A0ABU1TJI4</accession>
<dbReference type="NCBIfam" id="TIGR04131">
    <property type="entry name" value="Bac_Flav_CTERM"/>
    <property type="match status" value="1"/>
</dbReference>
<evidence type="ECO:0000259" key="2">
    <source>
        <dbReference type="Pfam" id="PF19081"/>
    </source>
</evidence>